<dbReference type="EMBL" id="JAVFWL010000003">
    <property type="protein sequence ID" value="KAK6742217.1"/>
    <property type="molecule type" value="Genomic_DNA"/>
</dbReference>
<reference evidence="1 2" key="1">
    <citation type="submission" date="2023-08" db="EMBL/GenBank/DDBJ databases">
        <title>A Necator americanus chromosomal reference genome.</title>
        <authorList>
            <person name="Ilik V."/>
            <person name="Petrzelkova K.J."/>
            <person name="Pardy F."/>
            <person name="Fuh T."/>
            <person name="Niatou-Singa F.S."/>
            <person name="Gouil Q."/>
            <person name="Baker L."/>
            <person name="Ritchie M.E."/>
            <person name="Jex A.R."/>
            <person name="Gazzola D."/>
            <person name="Li H."/>
            <person name="Toshio Fujiwara R."/>
            <person name="Zhan B."/>
            <person name="Aroian R.V."/>
            <person name="Pafco B."/>
            <person name="Schwarz E.M."/>
        </authorList>
    </citation>
    <scope>NUCLEOTIDE SEQUENCE [LARGE SCALE GENOMIC DNA]</scope>
    <source>
        <strain evidence="1 2">Aroian</strain>
        <tissue evidence="1">Whole animal</tissue>
    </source>
</reference>
<accession>A0ABR1CV72</accession>
<evidence type="ECO:0000313" key="1">
    <source>
        <dbReference type="EMBL" id="KAK6742217.1"/>
    </source>
</evidence>
<evidence type="ECO:0000313" key="2">
    <source>
        <dbReference type="Proteomes" id="UP001303046"/>
    </source>
</evidence>
<proteinExistence type="predicted"/>
<keyword evidence="2" id="KW-1185">Reference proteome</keyword>
<dbReference type="Proteomes" id="UP001303046">
    <property type="component" value="Unassembled WGS sequence"/>
</dbReference>
<name>A0ABR1CV72_NECAM</name>
<organism evidence="1 2">
    <name type="scientific">Necator americanus</name>
    <name type="common">Human hookworm</name>
    <dbReference type="NCBI Taxonomy" id="51031"/>
    <lineage>
        <taxon>Eukaryota</taxon>
        <taxon>Metazoa</taxon>
        <taxon>Ecdysozoa</taxon>
        <taxon>Nematoda</taxon>
        <taxon>Chromadorea</taxon>
        <taxon>Rhabditida</taxon>
        <taxon>Rhabditina</taxon>
        <taxon>Rhabditomorpha</taxon>
        <taxon>Strongyloidea</taxon>
        <taxon>Ancylostomatidae</taxon>
        <taxon>Bunostominae</taxon>
        <taxon>Necator</taxon>
    </lineage>
</organism>
<gene>
    <name evidence="1" type="primary">Necator_chrIII.g10604</name>
    <name evidence="1" type="ORF">RB195_009839</name>
</gene>
<sequence>MPQEIADAVMTTVCTSDRDVTTLVMESVNRSAFSSDVDNVCKRQRMMKKGYADYGSHLRLTLLRFGH</sequence>
<protein>
    <submittedName>
        <fullName evidence="1">Uncharacterized protein</fullName>
    </submittedName>
</protein>
<comment type="caution">
    <text evidence="1">The sequence shown here is derived from an EMBL/GenBank/DDBJ whole genome shotgun (WGS) entry which is preliminary data.</text>
</comment>